<dbReference type="Gene3D" id="3.30.420.10">
    <property type="entry name" value="Ribonuclease H-like superfamily/Ribonuclease H"/>
    <property type="match status" value="1"/>
</dbReference>
<evidence type="ECO:0000313" key="1">
    <source>
        <dbReference type="EMBL" id="VDI13126.1"/>
    </source>
</evidence>
<dbReference type="PANTHER" id="PTHR31511:SF12">
    <property type="entry name" value="RHO TERMINATION FACTOR N-TERMINAL DOMAIN-CONTAINING PROTEIN"/>
    <property type="match status" value="1"/>
</dbReference>
<gene>
    <name evidence="1" type="ORF">MGAL_10B043820</name>
</gene>
<protein>
    <recommendedName>
        <fullName evidence="3">DNA-directed DNA polymerase</fullName>
    </recommendedName>
</protein>
<dbReference type="OrthoDB" id="6602337at2759"/>
<dbReference type="Proteomes" id="UP000596742">
    <property type="component" value="Unassembled WGS sequence"/>
</dbReference>
<name>A0A8B6D2K3_MYTGA</name>
<organism evidence="1 2">
    <name type="scientific">Mytilus galloprovincialis</name>
    <name type="common">Mediterranean mussel</name>
    <dbReference type="NCBI Taxonomy" id="29158"/>
    <lineage>
        <taxon>Eukaryota</taxon>
        <taxon>Metazoa</taxon>
        <taxon>Spiralia</taxon>
        <taxon>Lophotrochozoa</taxon>
        <taxon>Mollusca</taxon>
        <taxon>Bivalvia</taxon>
        <taxon>Autobranchia</taxon>
        <taxon>Pteriomorphia</taxon>
        <taxon>Mytilida</taxon>
        <taxon>Mytiloidea</taxon>
        <taxon>Mytilidae</taxon>
        <taxon>Mytilinae</taxon>
        <taxon>Mytilus</taxon>
    </lineage>
</organism>
<dbReference type="InterPro" id="IPR036397">
    <property type="entry name" value="RNaseH_sf"/>
</dbReference>
<dbReference type="SUPFAM" id="SSF53098">
    <property type="entry name" value="Ribonuclease H-like"/>
    <property type="match status" value="1"/>
</dbReference>
<dbReference type="PANTHER" id="PTHR31511">
    <property type="entry name" value="PROTEIN CBG23764"/>
    <property type="match status" value="1"/>
</dbReference>
<dbReference type="AlphaFoldDB" id="A0A8B6D2K3"/>
<keyword evidence="2" id="KW-1185">Reference proteome</keyword>
<dbReference type="GO" id="GO:0003676">
    <property type="term" value="F:nucleic acid binding"/>
    <property type="evidence" value="ECO:0007669"/>
    <property type="project" value="InterPro"/>
</dbReference>
<dbReference type="InterPro" id="IPR044925">
    <property type="entry name" value="His-Me_finger_sf"/>
</dbReference>
<accession>A0A8B6D2K3</accession>
<proteinExistence type="predicted"/>
<evidence type="ECO:0008006" key="3">
    <source>
        <dbReference type="Google" id="ProtNLM"/>
    </source>
</evidence>
<reference evidence="1" key="1">
    <citation type="submission" date="2018-11" db="EMBL/GenBank/DDBJ databases">
        <authorList>
            <person name="Alioto T."/>
            <person name="Alioto T."/>
        </authorList>
    </citation>
    <scope>NUCLEOTIDE SEQUENCE</scope>
</reference>
<dbReference type="SUPFAM" id="SSF54060">
    <property type="entry name" value="His-Me finger endonucleases"/>
    <property type="match status" value="1"/>
</dbReference>
<evidence type="ECO:0000313" key="2">
    <source>
        <dbReference type="Proteomes" id="UP000596742"/>
    </source>
</evidence>
<sequence>MCPRVLPIISTVSMRVYFHAKLEKYSIQQEGEDIAQVSVERLERDIRLLHNLPRARPIMMTVEDKENHKNATICWLCEESQEDDKVRDHCHFTGKYRGAAHNTCNLKHRLPRFVPVYFHNLEGYDAHLFVRNLATTEGDIRCILNTEENYISFSKKIKVGEYEDKRTKRMKSISQDLRFVDSVKIMKASLEKIVKITPESALTITKQIFGGEALNPSLYQVVPSTSANDRKITLRESINLGKLEYIVEHPKEFDLGSRNIKGVKLDKEGQLSLMKNYLNRVNGRRECTMKYYQRNGFGRCWTSATLGIQNISRKTRHTLCKDRMYDIDMKNAHPTLLTYFCRKNGVECSGLENYIKNREPYLAEVMKVRGLSRDEAKTLFLAILNKKKVEIEEDDREGFADFLQGNEENHGGCHRAETRPLCLG</sequence>
<comment type="caution">
    <text evidence="1">The sequence shown here is derived from an EMBL/GenBank/DDBJ whole genome shotgun (WGS) entry which is preliminary data.</text>
</comment>
<dbReference type="InterPro" id="IPR012337">
    <property type="entry name" value="RNaseH-like_sf"/>
</dbReference>
<dbReference type="EMBL" id="UYJE01002726">
    <property type="protein sequence ID" value="VDI13126.1"/>
    <property type="molecule type" value="Genomic_DNA"/>
</dbReference>